<dbReference type="AlphaFoldDB" id="T1GJK9"/>
<reference evidence="18" key="1">
    <citation type="submission" date="2013-02" db="EMBL/GenBank/DDBJ databases">
        <authorList>
            <person name="Hughes D."/>
        </authorList>
    </citation>
    <scope>NUCLEOTIDE SEQUENCE</scope>
    <source>
        <strain>Durham</strain>
        <strain evidence="18">NC isolate 2 -- Noor lab</strain>
    </source>
</reference>
<evidence type="ECO:0000256" key="6">
    <source>
        <dbReference type="ARBA" id="ARBA00022725"/>
    </source>
</evidence>
<feature type="compositionally biased region" description="Low complexity" evidence="14">
    <location>
        <begin position="742"/>
        <end position="757"/>
    </location>
</feature>
<evidence type="ECO:0000256" key="8">
    <source>
        <dbReference type="ARBA" id="ARBA00023136"/>
    </source>
</evidence>
<keyword evidence="5 15" id="KW-0812">Transmembrane</keyword>
<feature type="transmembrane region" description="Helical" evidence="15">
    <location>
        <begin position="404"/>
        <end position="424"/>
    </location>
</feature>
<dbReference type="PANTHER" id="PTHR21137:SF9">
    <property type="entry name" value="ODORANT RECEPTOR CORECEPTOR"/>
    <property type="match status" value="1"/>
</dbReference>
<comment type="subcellular location">
    <subcellularLocation>
        <location evidence="1">Cell membrane</location>
        <topology evidence="1">Multi-pass membrane protein</topology>
    </subcellularLocation>
</comment>
<evidence type="ECO:0000256" key="10">
    <source>
        <dbReference type="ARBA" id="ARBA00023180"/>
    </source>
</evidence>
<feature type="region of interest" description="Disordered" evidence="14">
    <location>
        <begin position="666"/>
        <end position="815"/>
    </location>
</feature>
<feature type="region of interest" description="Disordered" evidence="14">
    <location>
        <begin position="607"/>
        <end position="626"/>
    </location>
</feature>
<evidence type="ECO:0000259" key="16">
    <source>
        <dbReference type="Pfam" id="PF12938"/>
    </source>
</evidence>
<dbReference type="SMR" id="T1GJK9"/>
<evidence type="ECO:0000256" key="13">
    <source>
        <dbReference type="ARBA" id="ARBA00039481"/>
    </source>
</evidence>
<sequence>MYSTIHLILVFFQFSSMLINLALNTSEVNELTANTITVLFFVHAITKFIYFALNSKSFYRTLNIWNTSNSHPMFAESNARYHRIALSKMRKLLIFGGLATLLATISWITITFYDESVALSMDKTTNETFKIPVPRLPIKGFYPGNPFSGTYYYAIFGFQVYYLVFSMLHSNLLDILFCSWLIYACEQLQHLKYIMKALMELSASLDTFRPNSAALFRNFSGENNKDKPIENTDADITEESVYNTKSDWNAEFRAPSTLQNFNNNINPNGLSRKQEMMVRSAIKYWVERHKHVVRLVGSIGDTYGTALLFHMLTSTINLTLLAYQATKITGLDAYALSVAGYLIYALSQVFHFCIFGNRLIEESSSVMEAAYSCHWYDGSEEAKTFVQIVCQQCQKAMSISGAKFFTVSLDLFASVLGAVVTYFMPGQNTNAGNGANNNTTPASSGSSNAPSSTGTKNQLEQLNTMREALFSQDGWGYQHVNQDTNWEVSVSPEPQQKDNQPLSNTSSTGATHNLRNGGQPPVQIPVQKTPWGHTPSTNLGGTWGEDDDGAESSNVWARGPVESSSVGVGNVSNQWGQQHNANSTAPATNTWTDVREIVQRQNTLELHRPSTNPTNTVTDLQPRNVTASGDPIRAILEQREPIRGDPRGISGRLNGTPEMWGQIPQLQQHQTQNQLKVQNTGQWTTAPEKPTVKPPTIGSGWEEPSPPPQRRNIPNYDDGTSLWSQQNRWKQQEENRSSHILRANANSSNTNNTTNRSQKNDNSGMWGGRSNNSAGNNNGGGNQWETDNDNSTNNTTTNSDWNKPSKLTSNWDEPSSSAVASSNAAVGSNWELKNANIKFMDSSNMNFDEALEYLSNNWRRPEPEPTVNYDRSYGRVVGSSVPPQFPTTHVQQKYSGFGQQPNAIVATALNNVGGGNSTSSHSQEPTAQQLRMLVQQIQMAVQSGYLSSQILNQPLAPATLVLLNQLLTSIKHLQGAQSSVQRGNNMNSMQISVTIAKYKQQITSLQSQINAQQAIYIKQQQIQQQQQNQHVGSNEFIRNHHEAISALQGNFNELNLSKLQQINNPD</sequence>
<evidence type="ECO:0000256" key="12">
    <source>
        <dbReference type="ARBA" id="ARBA00038131"/>
    </source>
</evidence>
<comment type="similarity">
    <text evidence="12">Belongs to the insect chemoreceptor superfamily. Heteromeric odorant receptor channel (TC 1.A.69) family. Orco subfamily.</text>
</comment>
<organism evidence="17 18">
    <name type="scientific">Megaselia scalaris</name>
    <name type="common">Humpbacked fly</name>
    <name type="synonym">Phora scalaris</name>
    <dbReference type="NCBI Taxonomy" id="36166"/>
    <lineage>
        <taxon>Eukaryota</taxon>
        <taxon>Metazoa</taxon>
        <taxon>Ecdysozoa</taxon>
        <taxon>Arthropoda</taxon>
        <taxon>Hexapoda</taxon>
        <taxon>Insecta</taxon>
        <taxon>Pterygota</taxon>
        <taxon>Neoptera</taxon>
        <taxon>Endopterygota</taxon>
        <taxon>Diptera</taxon>
        <taxon>Brachycera</taxon>
        <taxon>Muscomorpha</taxon>
        <taxon>Platypezoidea</taxon>
        <taxon>Phoridae</taxon>
        <taxon>Megaseliini</taxon>
        <taxon>Megaselia</taxon>
    </lineage>
</organism>
<dbReference type="EMBL" id="CAQQ02162315">
    <property type="status" value="NOT_ANNOTATED_CDS"/>
    <property type="molecule type" value="Genomic_DNA"/>
</dbReference>
<feature type="transmembrane region" description="Helical" evidence="15">
    <location>
        <begin position="333"/>
        <end position="355"/>
    </location>
</feature>
<dbReference type="EnsemblMetazoa" id="MESCA003658-RA">
    <property type="protein sequence ID" value="MESCA003658-PA"/>
    <property type="gene ID" value="MESCA003658"/>
</dbReference>
<dbReference type="EMBL" id="CAQQ02162314">
    <property type="status" value="NOT_ANNOTATED_CDS"/>
    <property type="molecule type" value="Genomic_DNA"/>
</dbReference>
<evidence type="ECO:0000256" key="14">
    <source>
        <dbReference type="SAM" id="MobiDB-lite"/>
    </source>
</evidence>
<keyword evidence="9" id="KW-0675">Receptor</keyword>
<evidence type="ECO:0000313" key="17">
    <source>
        <dbReference type="EnsemblMetazoa" id="MESCA003658-PA"/>
    </source>
</evidence>
<feature type="transmembrane region" description="Helical" evidence="15">
    <location>
        <begin position="7"/>
        <end position="25"/>
    </location>
</feature>
<feature type="region of interest" description="Disordered" evidence="14">
    <location>
        <begin position="432"/>
        <end position="457"/>
    </location>
</feature>
<accession>T1GJK9</accession>
<evidence type="ECO:0000256" key="11">
    <source>
        <dbReference type="ARBA" id="ARBA00023224"/>
    </source>
</evidence>
<feature type="compositionally biased region" description="Polar residues" evidence="14">
    <location>
        <begin position="801"/>
        <end position="814"/>
    </location>
</feature>
<evidence type="ECO:0000256" key="2">
    <source>
        <dbReference type="ARBA" id="ARBA00022475"/>
    </source>
</evidence>
<evidence type="ECO:0000256" key="15">
    <source>
        <dbReference type="SAM" id="Phobius"/>
    </source>
</evidence>
<dbReference type="GO" id="GO:0005886">
    <property type="term" value="C:plasma membrane"/>
    <property type="evidence" value="ECO:0007669"/>
    <property type="project" value="UniProtKB-SubCell"/>
</dbReference>
<feature type="compositionally biased region" description="Low complexity" evidence="14">
    <location>
        <begin position="666"/>
        <end position="678"/>
    </location>
</feature>
<keyword evidence="3" id="KW-0716">Sensory transduction</keyword>
<keyword evidence="8 15" id="KW-0472">Membrane</keyword>
<dbReference type="InterPro" id="IPR026805">
    <property type="entry name" value="GW182_M_dom"/>
</dbReference>
<evidence type="ECO:0000256" key="3">
    <source>
        <dbReference type="ARBA" id="ARBA00022606"/>
    </source>
</evidence>
<dbReference type="GO" id="GO:0007165">
    <property type="term" value="P:signal transduction"/>
    <property type="evidence" value="ECO:0007669"/>
    <property type="project" value="UniProtKB-KW"/>
</dbReference>
<keyword evidence="11" id="KW-0807">Transducer</keyword>
<dbReference type="STRING" id="36166.T1GJK9"/>
<evidence type="ECO:0000256" key="7">
    <source>
        <dbReference type="ARBA" id="ARBA00022989"/>
    </source>
</evidence>
<feature type="transmembrane region" description="Helical" evidence="15">
    <location>
        <begin position="160"/>
        <end position="185"/>
    </location>
</feature>
<dbReference type="PANTHER" id="PTHR21137">
    <property type="entry name" value="ODORANT RECEPTOR"/>
    <property type="match status" value="1"/>
</dbReference>
<feature type="transmembrane region" description="Helical" evidence="15">
    <location>
        <begin position="292"/>
        <end position="313"/>
    </location>
</feature>
<dbReference type="InterPro" id="IPR004117">
    <property type="entry name" value="7tm6_olfct_rcpt"/>
</dbReference>
<dbReference type="Pfam" id="PF12938">
    <property type="entry name" value="M_domain"/>
    <property type="match status" value="1"/>
</dbReference>
<keyword evidence="4" id="KW-0085">Behavior</keyword>
<feature type="compositionally biased region" description="Low complexity" evidence="14">
    <location>
        <begin position="789"/>
        <end position="800"/>
    </location>
</feature>
<keyword evidence="7 15" id="KW-1133">Transmembrane helix</keyword>
<keyword evidence="6" id="KW-0552">Olfaction</keyword>
<keyword evidence="2" id="KW-1003">Cell membrane</keyword>
<feature type="compositionally biased region" description="Polar residues" evidence="14">
    <location>
        <begin position="488"/>
        <end position="516"/>
    </location>
</feature>
<feature type="region of interest" description="Disordered" evidence="14">
    <location>
        <begin position="488"/>
        <end position="550"/>
    </location>
</feature>
<dbReference type="HOGENOM" id="CLU_288417_0_0_1"/>
<evidence type="ECO:0000313" key="18">
    <source>
        <dbReference type="Proteomes" id="UP000015102"/>
    </source>
</evidence>
<feature type="transmembrane region" description="Helical" evidence="15">
    <location>
        <begin position="92"/>
        <end position="113"/>
    </location>
</feature>
<feature type="compositionally biased region" description="Low complexity" evidence="14">
    <location>
        <begin position="432"/>
        <end position="455"/>
    </location>
</feature>
<dbReference type="GO" id="GO:0005549">
    <property type="term" value="F:odorant binding"/>
    <property type="evidence" value="ECO:0007669"/>
    <property type="project" value="InterPro"/>
</dbReference>
<protein>
    <recommendedName>
        <fullName evidence="13">Odorant receptor coreceptor</fullName>
    </recommendedName>
</protein>
<feature type="transmembrane region" description="Helical" evidence="15">
    <location>
        <begin position="31"/>
        <end position="53"/>
    </location>
</feature>
<evidence type="ECO:0000256" key="5">
    <source>
        <dbReference type="ARBA" id="ARBA00022692"/>
    </source>
</evidence>
<reference evidence="17" key="2">
    <citation type="submission" date="2015-06" db="UniProtKB">
        <authorList>
            <consortium name="EnsemblMetazoa"/>
        </authorList>
    </citation>
    <scope>IDENTIFICATION</scope>
</reference>
<dbReference type="Pfam" id="PF02949">
    <property type="entry name" value="7tm_6"/>
    <property type="match status" value="1"/>
</dbReference>
<dbReference type="Proteomes" id="UP000015102">
    <property type="component" value="Unassembled WGS sequence"/>
</dbReference>
<evidence type="ECO:0000256" key="9">
    <source>
        <dbReference type="ARBA" id="ARBA00023170"/>
    </source>
</evidence>
<name>T1GJK9_MEGSC</name>
<feature type="domain" description="GW182 middle" evidence="16">
    <location>
        <begin position="897"/>
        <end position="1048"/>
    </location>
</feature>
<proteinExistence type="inferred from homology"/>
<keyword evidence="18" id="KW-1185">Reference proteome</keyword>
<evidence type="ECO:0000256" key="4">
    <source>
        <dbReference type="ARBA" id="ARBA00022610"/>
    </source>
</evidence>
<keyword evidence="10" id="KW-0325">Glycoprotein</keyword>
<evidence type="ECO:0000256" key="1">
    <source>
        <dbReference type="ARBA" id="ARBA00004651"/>
    </source>
</evidence>
<dbReference type="GO" id="GO:0004984">
    <property type="term" value="F:olfactory receptor activity"/>
    <property type="evidence" value="ECO:0007669"/>
    <property type="project" value="InterPro"/>
</dbReference>